<dbReference type="Pfam" id="PF20540">
    <property type="entry name" value="DUF6755"/>
    <property type="match status" value="1"/>
</dbReference>
<keyword evidence="1" id="KW-1133">Transmembrane helix</keyword>
<sequence>MKPKLTRAQKGTIVEGVNLVVTLMVVLQLWLLTATMNAWLGGDTEVVWPAAAASFGCLAVNVWLVRRSFVPLGDKN</sequence>
<accession>A0AAU7CP40</accession>
<reference evidence="2" key="1">
    <citation type="submission" date="2024-05" db="EMBL/GenBank/DDBJ databases">
        <title>Planctomycetes of the genus Singulisphaera possess chitinolytic capabilities.</title>
        <authorList>
            <person name="Ivanova A."/>
        </authorList>
    </citation>
    <scope>NUCLEOTIDE SEQUENCE</scope>
    <source>
        <strain evidence="2">Ch08T</strain>
    </source>
</reference>
<keyword evidence="1" id="KW-0472">Membrane</keyword>
<proteinExistence type="predicted"/>
<dbReference type="AlphaFoldDB" id="A0AAU7CP40"/>
<evidence type="ECO:0000313" key="2">
    <source>
        <dbReference type="EMBL" id="XBH07060.1"/>
    </source>
</evidence>
<dbReference type="EMBL" id="CP155447">
    <property type="protein sequence ID" value="XBH07060.1"/>
    <property type="molecule type" value="Genomic_DNA"/>
</dbReference>
<dbReference type="InterPro" id="IPR046643">
    <property type="entry name" value="DUF6755"/>
</dbReference>
<organism evidence="2">
    <name type="scientific">Singulisphaera sp. Ch08</name>
    <dbReference type="NCBI Taxonomy" id="3120278"/>
    <lineage>
        <taxon>Bacteria</taxon>
        <taxon>Pseudomonadati</taxon>
        <taxon>Planctomycetota</taxon>
        <taxon>Planctomycetia</taxon>
        <taxon>Isosphaerales</taxon>
        <taxon>Isosphaeraceae</taxon>
        <taxon>Singulisphaera</taxon>
    </lineage>
</organism>
<evidence type="ECO:0000256" key="1">
    <source>
        <dbReference type="SAM" id="Phobius"/>
    </source>
</evidence>
<name>A0AAU7CP40_9BACT</name>
<gene>
    <name evidence="2" type="ORF">V5E97_13765</name>
</gene>
<keyword evidence="1" id="KW-0812">Transmembrane</keyword>
<feature type="transmembrane region" description="Helical" evidence="1">
    <location>
        <begin position="46"/>
        <end position="65"/>
    </location>
</feature>
<dbReference type="RefSeq" id="WP_406699906.1">
    <property type="nucleotide sequence ID" value="NZ_CP155447.1"/>
</dbReference>
<feature type="transmembrane region" description="Helical" evidence="1">
    <location>
        <begin position="12"/>
        <end position="34"/>
    </location>
</feature>
<protein>
    <submittedName>
        <fullName evidence="2">DUF6755 family protein</fullName>
    </submittedName>
</protein>